<comment type="caution">
    <text evidence="2">The sequence shown here is derived from an EMBL/GenBank/DDBJ whole genome shotgun (WGS) entry which is preliminary data.</text>
</comment>
<dbReference type="InterPro" id="IPR043917">
    <property type="entry name" value="DUF5753"/>
</dbReference>
<dbReference type="Pfam" id="PF13560">
    <property type="entry name" value="HTH_31"/>
    <property type="match status" value="1"/>
</dbReference>
<dbReference type="Pfam" id="PF19054">
    <property type="entry name" value="DUF5753"/>
    <property type="match status" value="1"/>
</dbReference>
<protein>
    <submittedName>
        <fullName evidence="2">Helix-turn-helix domain-containing protein</fullName>
    </submittedName>
</protein>
<dbReference type="SUPFAM" id="SSF47413">
    <property type="entry name" value="lambda repressor-like DNA-binding domains"/>
    <property type="match status" value="1"/>
</dbReference>
<evidence type="ECO:0000313" key="3">
    <source>
        <dbReference type="Proteomes" id="UP001165283"/>
    </source>
</evidence>
<gene>
    <name evidence="2" type="ORF">KDL28_11925</name>
</gene>
<dbReference type="InterPro" id="IPR010982">
    <property type="entry name" value="Lambda_DNA-bd_dom_sf"/>
</dbReference>
<dbReference type="EMBL" id="JAGSOV010000024">
    <property type="protein sequence ID" value="MCO1655760.1"/>
    <property type="molecule type" value="Genomic_DNA"/>
</dbReference>
<dbReference type="Proteomes" id="UP001165283">
    <property type="component" value="Unassembled WGS sequence"/>
</dbReference>
<evidence type="ECO:0000259" key="1">
    <source>
        <dbReference type="PROSITE" id="PS50943"/>
    </source>
</evidence>
<feature type="domain" description="HTH cro/C1-type" evidence="1">
    <location>
        <begin position="29"/>
        <end position="84"/>
    </location>
</feature>
<reference evidence="2" key="1">
    <citation type="submission" date="2021-04" db="EMBL/GenBank/DDBJ databases">
        <title>Pseudonocardia sp. nov., isolated from sandy soil of mangrove forest.</title>
        <authorList>
            <person name="Zan Z."/>
            <person name="Huang R."/>
            <person name="Liu W."/>
        </authorList>
    </citation>
    <scope>NUCLEOTIDE SEQUENCE</scope>
    <source>
        <strain evidence="2">S2-4</strain>
    </source>
</reference>
<accession>A0ABT0ZYK9</accession>
<name>A0ABT0ZYK9_9PSEU</name>
<dbReference type="CDD" id="cd00093">
    <property type="entry name" value="HTH_XRE"/>
    <property type="match status" value="1"/>
</dbReference>
<organism evidence="2 3">
    <name type="scientific">Pseudonocardia humida</name>
    <dbReference type="NCBI Taxonomy" id="2800819"/>
    <lineage>
        <taxon>Bacteria</taxon>
        <taxon>Bacillati</taxon>
        <taxon>Actinomycetota</taxon>
        <taxon>Actinomycetes</taxon>
        <taxon>Pseudonocardiales</taxon>
        <taxon>Pseudonocardiaceae</taxon>
        <taxon>Pseudonocardia</taxon>
    </lineage>
</organism>
<dbReference type="SMART" id="SM00530">
    <property type="entry name" value="HTH_XRE"/>
    <property type="match status" value="1"/>
</dbReference>
<evidence type="ECO:0000313" key="2">
    <source>
        <dbReference type="EMBL" id="MCO1655760.1"/>
    </source>
</evidence>
<dbReference type="InterPro" id="IPR001387">
    <property type="entry name" value="Cro/C1-type_HTH"/>
</dbReference>
<dbReference type="PROSITE" id="PS50943">
    <property type="entry name" value="HTH_CROC1"/>
    <property type="match status" value="1"/>
</dbReference>
<proteinExistence type="predicted"/>
<keyword evidence="3" id="KW-1185">Reference proteome</keyword>
<dbReference type="RefSeq" id="WP_252437846.1">
    <property type="nucleotide sequence ID" value="NZ_JAGSOV010000024.1"/>
</dbReference>
<dbReference type="Gene3D" id="1.10.260.40">
    <property type="entry name" value="lambda repressor-like DNA-binding domains"/>
    <property type="match status" value="1"/>
</dbReference>
<sequence length="300" mass="33480">MAGLRPGHEENGTELEDPAAMRRRLRVELKRLRTAAGKTQRDVAQALYWSPSKVIRIESGQVGITVTDLRALAALYGLADEEQLAALTEMAQGSKRQPFAEFRDVLSPDTIKYYGYEASASLIRQVEPLLVPGLLQTEEYTRAILQSSSKISSEEIDRIVESRRNRQELLERETRPEVFVLLGEAVFRQAVGGVEVMRSQLEHLLALNDNGVASIRVLPFELNAHDGMRGPYVHMEFPDVADPDVVFLEHSRGTSSFSDDLALTADYQEKFFALEDIAAPAKAFRTYFDRAIDSFSGGST</sequence>